<sequence length="123" mass="14298">MLKRRFELHSFIKRNSKEAIKSACVQRNEIILYNLELEFCICVELGLSILLSFVFTFERGCLFCLLNASVALVHMRTRLQHQHANKSSFLLSFLSNQIEIGEPKIGVEFCVKFQAKQEKWGEN</sequence>
<evidence type="ECO:0000313" key="1">
    <source>
        <dbReference type="EMBL" id="KRY86883.1"/>
    </source>
</evidence>
<reference evidence="1 2" key="1">
    <citation type="submission" date="2015-01" db="EMBL/GenBank/DDBJ databases">
        <title>Evolution of Trichinella species and genotypes.</title>
        <authorList>
            <person name="Korhonen P.K."/>
            <person name="Edoardo P."/>
            <person name="Giuseppe L.R."/>
            <person name="Gasser R.B."/>
        </authorList>
    </citation>
    <scope>NUCLEOTIDE SEQUENCE [LARGE SCALE GENOMIC DNA]</scope>
    <source>
        <strain evidence="1">ISS470</strain>
    </source>
</reference>
<evidence type="ECO:0000313" key="2">
    <source>
        <dbReference type="Proteomes" id="UP000054995"/>
    </source>
</evidence>
<comment type="caution">
    <text evidence="1">The sequence shown here is derived from an EMBL/GenBank/DDBJ whole genome shotgun (WGS) entry which is preliminary data.</text>
</comment>
<dbReference type="EMBL" id="JYDT01000064">
    <property type="protein sequence ID" value="KRY86883.1"/>
    <property type="molecule type" value="Genomic_DNA"/>
</dbReference>
<dbReference type="Proteomes" id="UP000054995">
    <property type="component" value="Unassembled WGS sequence"/>
</dbReference>
<accession>A0A0V1FNJ5</accession>
<gene>
    <name evidence="1" type="ORF">T4D_1804</name>
</gene>
<protein>
    <submittedName>
        <fullName evidence="1">Uncharacterized protein</fullName>
    </submittedName>
</protein>
<dbReference type="AlphaFoldDB" id="A0A0V1FNJ5"/>
<name>A0A0V1FNJ5_TRIPS</name>
<keyword evidence="2" id="KW-1185">Reference proteome</keyword>
<proteinExistence type="predicted"/>
<organism evidence="1 2">
    <name type="scientific">Trichinella pseudospiralis</name>
    <name type="common">Parasitic roundworm</name>
    <dbReference type="NCBI Taxonomy" id="6337"/>
    <lineage>
        <taxon>Eukaryota</taxon>
        <taxon>Metazoa</taxon>
        <taxon>Ecdysozoa</taxon>
        <taxon>Nematoda</taxon>
        <taxon>Enoplea</taxon>
        <taxon>Dorylaimia</taxon>
        <taxon>Trichinellida</taxon>
        <taxon>Trichinellidae</taxon>
        <taxon>Trichinella</taxon>
    </lineage>
</organism>